<dbReference type="EMBL" id="HG001808">
    <property type="protein sequence ID" value="CDF36968.1"/>
    <property type="molecule type" value="Genomic_DNA"/>
</dbReference>
<keyword evidence="2" id="KW-1185">Reference proteome</keyword>
<organism evidence="1 2">
    <name type="scientific">Chondrus crispus</name>
    <name type="common">Carrageen Irish moss</name>
    <name type="synonym">Polymorpha crispa</name>
    <dbReference type="NCBI Taxonomy" id="2769"/>
    <lineage>
        <taxon>Eukaryota</taxon>
        <taxon>Rhodophyta</taxon>
        <taxon>Florideophyceae</taxon>
        <taxon>Rhodymeniophycidae</taxon>
        <taxon>Gigartinales</taxon>
        <taxon>Gigartinaceae</taxon>
        <taxon>Chondrus</taxon>
    </lineage>
</organism>
<evidence type="ECO:0000313" key="1">
    <source>
        <dbReference type="EMBL" id="CDF36968.1"/>
    </source>
</evidence>
<evidence type="ECO:0000313" key="2">
    <source>
        <dbReference type="Proteomes" id="UP000012073"/>
    </source>
</evidence>
<dbReference type="RefSeq" id="XP_005716787.1">
    <property type="nucleotide sequence ID" value="XM_005716730.1"/>
</dbReference>
<gene>
    <name evidence="1" type="ORF">CHC_T00004959001</name>
</gene>
<reference evidence="2" key="1">
    <citation type="journal article" date="2013" name="Proc. Natl. Acad. Sci. U.S.A.">
        <title>Genome structure and metabolic features in the red seaweed Chondrus crispus shed light on evolution of the Archaeplastida.</title>
        <authorList>
            <person name="Collen J."/>
            <person name="Porcel B."/>
            <person name="Carre W."/>
            <person name="Ball S.G."/>
            <person name="Chaparro C."/>
            <person name="Tonon T."/>
            <person name="Barbeyron T."/>
            <person name="Michel G."/>
            <person name="Noel B."/>
            <person name="Valentin K."/>
            <person name="Elias M."/>
            <person name="Artiguenave F."/>
            <person name="Arun A."/>
            <person name="Aury J.M."/>
            <person name="Barbosa-Neto J.F."/>
            <person name="Bothwell J.H."/>
            <person name="Bouget F.Y."/>
            <person name="Brillet L."/>
            <person name="Cabello-Hurtado F."/>
            <person name="Capella-Gutierrez S."/>
            <person name="Charrier B."/>
            <person name="Cladiere L."/>
            <person name="Cock J.M."/>
            <person name="Coelho S.M."/>
            <person name="Colleoni C."/>
            <person name="Czjzek M."/>
            <person name="Da Silva C."/>
            <person name="Delage L."/>
            <person name="Denoeud F."/>
            <person name="Deschamps P."/>
            <person name="Dittami S.M."/>
            <person name="Gabaldon T."/>
            <person name="Gachon C.M."/>
            <person name="Groisillier A."/>
            <person name="Herve C."/>
            <person name="Jabbari K."/>
            <person name="Katinka M."/>
            <person name="Kloareg B."/>
            <person name="Kowalczyk N."/>
            <person name="Labadie K."/>
            <person name="Leblanc C."/>
            <person name="Lopez P.J."/>
            <person name="McLachlan D.H."/>
            <person name="Meslet-Cladiere L."/>
            <person name="Moustafa A."/>
            <person name="Nehr Z."/>
            <person name="Nyvall Collen P."/>
            <person name="Panaud O."/>
            <person name="Partensky F."/>
            <person name="Poulain J."/>
            <person name="Rensing S.A."/>
            <person name="Rousvoal S."/>
            <person name="Samson G."/>
            <person name="Symeonidi A."/>
            <person name="Weissenbach J."/>
            <person name="Zambounis A."/>
            <person name="Wincker P."/>
            <person name="Boyen C."/>
        </authorList>
    </citation>
    <scope>NUCLEOTIDE SEQUENCE [LARGE SCALE GENOMIC DNA]</scope>
    <source>
        <strain evidence="2">cv. Stackhouse</strain>
    </source>
</reference>
<dbReference type="Gramene" id="CDF36968">
    <property type="protein sequence ID" value="CDF36968"/>
    <property type="gene ID" value="CHC_T00004959001"/>
</dbReference>
<dbReference type="KEGG" id="ccp:CHC_T00004959001"/>
<accession>R7QGU8</accession>
<dbReference type="AlphaFoldDB" id="R7QGU8"/>
<name>R7QGU8_CHOCR</name>
<dbReference type="GeneID" id="17324499"/>
<sequence>MELPHSVGEMVVSQSILLWLSEGMCSHGECVGCYGRCVSTREKVNKGQRS</sequence>
<dbReference type="Proteomes" id="UP000012073">
    <property type="component" value="Unassembled WGS sequence"/>
</dbReference>
<proteinExistence type="predicted"/>
<protein>
    <submittedName>
        <fullName evidence="1">Uncharacterized protein</fullName>
    </submittedName>
</protein>